<dbReference type="Gramene" id="ERN16047">
    <property type="protein sequence ID" value="ERN16047"/>
    <property type="gene ID" value="AMTR_s00030p00115400"/>
</dbReference>
<proteinExistence type="predicted"/>
<protein>
    <submittedName>
        <fullName evidence="2">Uncharacterized protein</fullName>
    </submittedName>
</protein>
<dbReference type="AlphaFoldDB" id="U5D3S7"/>
<evidence type="ECO:0000313" key="3">
    <source>
        <dbReference type="Proteomes" id="UP000017836"/>
    </source>
</evidence>
<keyword evidence="3" id="KW-1185">Reference proteome</keyword>
<sequence>MKFRLVPYDGHSPATVISTIHDDRWRKDTYVPCTRAGNGSGRGQANLAQVQIRPAAAQPDTNQAEEACQASPTMPK</sequence>
<reference evidence="3" key="1">
    <citation type="journal article" date="2013" name="Science">
        <title>The Amborella genome and the evolution of flowering plants.</title>
        <authorList>
            <consortium name="Amborella Genome Project"/>
        </authorList>
    </citation>
    <scope>NUCLEOTIDE SEQUENCE [LARGE SCALE GENOMIC DNA]</scope>
</reference>
<evidence type="ECO:0000313" key="2">
    <source>
        <dbReference type="EMBL" id="ERN16047.1"/>
    </source>
</evidence>
<accession>U5D3S7</accession>
<organism evidence="2 3">
    <name type="scientific">Amborella trichopoda</name>
    <dbReference type="NCBI Taxonomy" id="13333"/>
    <lineage>
        <taxon>Eukaryota</taxon>
        <taxon>Viridiplantae</taxon>
        <taxon>Streptophyta</taxon>
        <taxon>Embryophyta</taxon>
        <taxon>Tracheophyta</taxon>
        <taxon>Spermatophyta</taxon>
        <taxon>Magnoliopsida</taxon>
        <taxon>Amborellales</taxon>
        <taxon>Amborellaceae</taxon>
        <taxon>Amborella</taxon>
    </lineage>
</organism>
<name>U5D3S7_AMBTC</name>
<dbReference type="Proteomes" id="UP000017836">
    <property type="component" value="Unassembled WGS sequence"/>
</dbReference>
<feature type="region of interest" description="Disordered" evidence="1">
    <location>
        <begin position="54"/>
        <end position="76"/>
    </location>
</feature>
<evidence type="ECO:0000256" key="1">
    <source>
        <dbReference type="SAM" id="MobiDB-lite"/>
    </source>
</evidence>
<dbReference type="HOGENOM" id="CLU_2657758_0_0_1"/>
<dbReference type="EMBL" id="KI392485">
    <property type="protein sequence ID" value="ERN16047.1"/>
    <property type="molecule type" value="Genomic_DNA"/>
</dbReference>
<gene>
    <name evidence="2" type="ORF">AMTR_s00030p00115400</name>
</gene>